<evidence type="ECO:0000256" key="6">
    <source>
        <dbReference type="HAMAP-Rule" id="MF_01872"/>
    </source>
</evidence>
<dbReference type="InterPro" id="IPR029063">
    <property type="entry name" value="SAM-dependent_MTases_sf"/>
</dbReference>
<dbReference type="GO" id="GO:0016430">
    <property type="term" value="F:tRNA (adenine-N6)-methyltransferase activity"/>
    <property type="evidence" value="ECO:0007669"/>
    <property type="project" value="UniProtKB-UniRule"/>
</dbReference>
<dbReference type="EC" id="2.1.1.223" evidence="6"/>
<comment type="function">
    <text evidence="6">Specifically methylates the adenine in position 37 of tRNA(1)(Val) (anticodon cmo5UAC).</text>
</comment>
<keyword evidence="9" id="KW-1185">Reference proteome</keyword>
<keyword evidence="5 6" id="KW-0819">tRNA processing</keyword>
<reference evidence="8" key="1">
    <citation type="submission" date="2016-03" db="EMBL/GenBank/DDBJ databases">
        <title>Co-evolution between Pasteurellaceae and their hosts.</title>
        <authorList>
            <person name="Hansen M.J."/>
            <person name="Bojesen A.M."/>
            <person name="Planet P."/>
        </authorList>
    </citation>
    <scope>NUCLEOTIDE SEQUENCE</scope>
    <source>
        <strain evidence="8">146/S8/89</strain>
    </source>
</reference>
<evidence type="ECO:0000313" key="8">
    <source>
        <dbReference type="EMBL" id="MDG6894712.1"/>
    </source>
</evidence>
<evidence type="ECO:0000256" key="4">
    <source>
        <dbReference type="ARBA" id="ARBA00022691"/>
    </source>
</evidence>
<comment type="subcellular location">
    <subcellularLocation>
        <location evidence="6">Cytoplasm</location>
    </subcellularLocation>
</comment>
<dbReference type="InterPro" id="IPR007848">
    <property type="entry name" value="Small_mtfrase_dom"/>
</dbReference>
<comment type="catalytic activity">
    <reaction evidence="6">
        <text>adenosine(37) in tRNA1(Val) + S-adenosyl-L-methionine = N(6)-methyladenosine(37) in tRNA1(Val) + S-adenosyl-L-homocysteine + H(+)</text>
        <dbReference type="Rhea" id="RHEA:43160"/>
        <dbReference type="Rhea" id="RHEA-COMP:10369"/>
        <dbReference type="Rhea" id="RHEA-COMP:10370"/>
        <dbReference type="ChEBI" id="CHEBI:15378"/>
        <dbReference type="ChEBI" id="CHEBI:57856"/>
        <dbReference type="ChEBI" id="CHEBI:59789"/>
        <dbReference type="ChEBI" id="CHEBI:74411"/>
        <dbReference type="ChEBI" id="CHEBI:74449"/>
        <dbReference type="EC" id="2.1.1.223"/>
    </reaction>
</comment>
<sequence>MTGFRFKQFFIRHDQCAMKVGTDGILLGAWASNANCQHILDLGTGSGLVAIMLAQRYPQAQITGVEYDTQATQQAKENAKACPWQHNIHIVGQSIEQFVASRQGSAVLTQFDLIVANPPYFAQGVACSSAQRELARYQQQSHFAWLTMAQSCLGPQGKICFVLPVQAANLLKTQAKQTALYCIEQCDIITKMGKTPHRTLISFAQQASPLRQDNLVIYDQNNQYTDKFKQLTQAFYLKF</sequence>
<organism evidence="8 9">
    <name type="scientific">Volucribacter amazonae</name>
    <dbReference type="NCBI Taxonomy" id="256731"/>
    <lineage>
        <taxon>Bacteria</taxon>
        <taxon>Pseudomonadati</taxon>
        <taxon>Pseudomonadota</taxon>
        <taxon>Gammaproteobacteria</taxon>
        <taxon>Pasteurellales</taxon>
        <taxon>Pasteurellaceae</taxon>
        <taxon>Volucribacter</taxon>
    </lineage>
</organism>
<evidence type="ECO:0000256" key="1">
    <source>
        <dbReference type="ARBA" id="ARBA00022490"/>
    </source>
</evidence>
<dbReference type="Proteomes" id="UP001155500">
    <property type="component" value="Unassembled WGS sequence"/>
</dbReference>
<dbReference type="GO" id="GO:0003676">
    <property type="term" value="F:nucleic acid binding"/>
    <property type="evidence" value="ECO:0007669"/>
    <property type="project" value="InterPro"/>
</dbReference>
<proteinExistence type="inferred from homology"/>
<evidence type="ECO:0000313" key="9">
    <source>
        <dbReference type="Proteomes" id="UP001155500"/>
    </source>
</evidence>
<dbReference type="PANTHER" id="PTHR47739:SF1">
    <property type="entry name" value="TRNA1(VAL) (ADENINE(37)-N6)-METHYLTRANSFERASE"/>
    <property type="match status" value="1"/>
</dbReference>
<dbReference type="Gene3D" id="3.40.50.150">
    <property type="entry name" value="Vaccinia Virus protein VP39"/>
    <property type="match status" value="1"/>
</dbReference>
<comment type="similarity">
    <text evidence="6">Belongs to the methyltransferase superfamily. tRNA (adenine-N(6)-)-methyltransferase family.</text>
</comment>
<dbReference type="AlphaFoldDB" id="A0A9X4PAJ1"/>
<comment type="caution">
    <text evidence="8">The sequence shown here is derived from an EMBL/GenBank/DDBJ whole genome shotgun (WGS) entry which is preliminary data.</text>
</comment>
<dbReference type="InterPro" id="IPR022882">
    <property type="entry name" value="tRNA_adenine-N6_MeTrfase"/>
</dbReference>
<name>A0A9X4PAJ1_9PAST</name>
<dbReference type="GO" id="GO:0008033">
    <property type="term" value="P:tRNA processing"/>
    <property type="evidence" value="ECO:0007669"/>
    <property type="project" value="UniProtKB-UniRule"/>
</dbReference>
<protein>
    <recommendedName>
        <fullName evidence="6">tRNA1(Val) (adenine(37)-N6)-methyltransferase</fullName>
        <ecNumber evidence="6">2.1.1.223</ecNumber>
    </recommendedName>
    <alternativeName>
        <fullName evidence="6">tRNA m6A37 methyltransferase</fullName>
    </alternativeName>
</protein>
<dbReference type="RefSeq" id="WP_279573734.1">
    <property type="nucleotide sequence ID" value="NZ_LWID01000001.1"/>
</dbReference>
<dbReference type="SUPFAM" id="SSF53335">
    <property type="entry name" value="S-adenosyl-L-methionine-dependent methyltransferases"/>
    <property type="match status" value="1"/>
</dbReference>
<dbReference type="GO" id="GO:0032259">
    <property type="term" value="P:methylation"/>
    <property type="evidence" value="ECO:0007669"/>
    <property type="project" value="UniProtKB-KW"/>
</dbReference>
<dbReference type="InterPro" id="IPR050210">
    <property type="entry name" value="tRNA_Adenine-N(6)_MTase"/>
</dbReference>
<dbReference type="EMBL" id="LWID01000001">
    <property type="protein sequence ID" value="MDG6894712.1"/>
    <property type="molecule type" value="Genomic_DNA"/>
</dbReference>
<keyword evidence="2 6" id="KW-0489">Methyltransferase</keyword>
<dbReference type="HAMAP" id="MF_01872">
    <property type="entry name" value="tRNA_methyltr_YfiC"/>
    <property type="match status" value="1"/>
</dbReference>
<keyword evidence="3 6" id="KW-0808">Transferase</keyword>
<dbReference type="GO" id="GO:0005737">
    <property type="term" value="C:cytoplasm"/>
    <property type="evidence" value="ECO:0007669"/>
    <property type="project" value="UniProtKB-SubCell"/>
</dbReference>
<accession>A0A9X4PAJ1</accession>
<dbReference type="PRINTS" id="PR00507">
    <property type="entry name" value="N12N6MTFRASE"/>
</dbReference>
<evidence type="ECO:0000256" key="2">
    <source>
        <dbReference type="ARBA" id="ARBA00022603"/>
    </source>
</evidence>
<dbReference type="CDD" id="cd02440">
    <property type="entry name" value="AdoMet_MTases"/>
    <property type="match status" value="1"/>
</dbReference>
<keyword evidence="1 6" id="KW-0963">Cytoplasm</keyword>
<evidence type="ECO:0000256" key="5">
    <source>
        <dbReference type="ARBA" id="ARBA00022694"/>
    </source>
</evidence>
<gene>
    <name evidence="8" type="ORF">A6A20_03505</name>
</gene>
<feature type="domain" description="Methyltransferase small" evidence="7">
    <location>
        <begin position="33"/>
        <end position="134"/>
    </location>
</feature>
<dbReference type="PANTHER" id="PTHR47739">
    <property type="entry name" value="TRNA1(VAL) (ADENINE(37)-N6)-METHYLTRANSFERASE"/>
    <property type="match status" value="1"/>
</dbReference>
<keyword evidence="4 6" id="KW-0949">S-adenosyl-L-methionine</keyword>
<evidence type="ECO:0000256" key="3">
    <source>
        <dbReference type="ARBA" id="ARBA00022679"/>
    </source>
</evidence>
<dbReference type="PROSITE" id="PS00092">
    <property type="entry name" value="N6_MTASE"/>
    <property type="match status" value="1"/>
</dbReference>
<dbReference type="InterPro" id="IPR002052">
    <property type="entry name" value="DNA_methylase_N6_adenine_CS"/>
</dbReference>
<dbReference type="Pfam" id="PF05175">
    <property type="entry name" value="MTS"/>
    <property type="match status" value="1"/>
</dbReference>
<evidence type="ECO:0000259" key="7">
    <source>
        <dbReference type="Pfam" id="PF05175"/>
    </source>
</evidence>